<organism evidence="1 2">
    <name type="scientific">Pyropia yezoensis</name>
    <name type="common">Susabi-nori</name>
    <name type="synonym">Porphyra yezoensis</name>
    <dbReference type="NCBI Taxonomy" id="2788"/>
    <lineage>
        <taxon>Eukaryota</taxon>
        <taxon>Rhodophyta</taxon>
        <taxon>Bangiophyceae</taxon>
        <taxon>Bangiales</taxon>
        <taxon>Bangiaceae</taxon>
        <taxon>Pyropia</taxon>
    </lineage>
</organism>
<sequence>MTTAATTNRGMAVRYGTLGVPRGVSAGALCKAHHRLSGAHPPDKQPAARRAAAESRFVAIATAYKMLSSPHWRAAYDADLAAAAAAAAASAAAAAAVAAAAAAAAAGECRTTPHPTPTRRPPPRLPRRPSSPRTWWLCCPVGSTRSLPSAPAGMASACPWACRSPTRSAALPAASGCRRGWCGRSRRRRWLCRAPPRGCAGGSSPSGGAAGQATSSSSK</sequence>
<comment type="caution">
    <text evidence="1">The sequence shown here is derived from an EMBL/GenBank/DDBJ whole genome shotgun (WGS) entry which is preliminary data.</text>
</comment>
<gene>
    <name evidence="1" type="ORF">I4F81_007993</name>
</gene>
<dbReference type="Proteomes" id="UP000798662">
    <property type="component" value="Chromosome 2"/>
</dbReference>
<protein>
    <submittedName>
        <fullName evidence="1">Uncharacterized protein</fullName>
    </submittedName>
</protein>
<accession>A0ACC3C5L3</accession>
<evidence type="ECO:0000313" key="1">
    <source>
        <dbReference type="EMBL" id="KAK1865462.1"/>
    </source>
</evidence>
<keyword evidence="2" id="KW-1185">Reference proteome</keyword>
<reference evidence="1" key="1">
    <citation type="submission" date="2019-11" db="EMBL/GenBank/DDBJ databases">
        <title>Nori genome reveals adaptations in red seaweeds to the harsh intertidal environment.</title>
        <authorList>
            <person name="Wang D."/>
            <person name="Mao Y."/>
        </authorList>
    </citation>
    <scope>NUCLEOTIDE SEQUENCE</scope>
    <source>
        <tissue evidence="1">Gametophyte</tissue>
    </source>
</reference>
<name>A0ACC3C5L3_PYRYE</name>
<dbReference type="EMBL" id="CM020619">
    <property type="protein sequence ID" value="KAK1865462.1"/>
    <property type="molecule type" value="Genomic_DNA"/>
</dbReference>
<evidence type="ECO:0000313" key="2">
    <source>
        <dbReference type="Proteomes" id="UP000798662"/>
    </source>
</evidence>
<proteinExistence type="predicted"/>